<dbReference type="Proteomes" id="UP000198211">
    <property type="component" value="Unassembled WGS sequence"/>
</dbReference>
<dbReference type="InterPro" id="IPR051320">
    <property type="entry name" value="Viral_Replic_Matur_Polypro"/>
</dbReference>
<dbReference type="PANTHER" id="PTHR33064:SF37">
    <property type="entry name" value="RIBONUCLEASE H"/>
    <property type="match status" value="1"/>
</dbReference>
<dbReference type="InterPro" id="IPR000477">
    <property type="entry name" value="RT_dom"/>
</dbReference>
<organism evidence="2 3">
    <name type="scientific">Phytophthora megakarya</name>
    <dbReference type="NCBI Taxonomy" id="4795"/>
    <lineage>
        <taxon>Eukaryota</taxon>
        <taxon>Sar</taxon>
        <taxon>Stramenopiles</taxon>
        <taxon>Oomycota</taxon>
        <taxon>Peronosporomycetes</taxon>
        <taxon>Peronosporales</taxon>
        <taxon>Peronosporaceae</taxon>
        <taxon>Phytophthora</taxon>
    </lineage>
</organism>
<reference evidence="3" key="1">
    <citation type="submission" date="2017-03" db="EMBL/GenBank/DDBJ databases">
        <title>Phytopthora megakarya and P. palmivora, two closely related causual agents of cacao black pod achieved similar genome size and gene model numbers by different mechanisms.</title>
        <authorList>
            <person name="Ali S."/>
            <person name="Shao J."/>
            <person name="Larry D.J."/>
            <person name="Kronmiller B."/>
            <person name="Shen D."/>
            <person name="Strem M.D."/>
            <person name="Melnick R.L."/>
            <person name="Guiltinan M.J."/>
            <person name="Tyler B.M."/>
            <person name="Meinhardt L.W."/>
            <person name="Bailey B.A."/>
        </authorList>
    </citation>
    <scope>NUCLEOTIDE SEQUENCE [LARGE SCALE GENOMIC DNA]</scope>
    <source>
        <strain evidence="3">zdho120</strain>
    </source>
</reference>
<dbReference type="STRING" id="4795.A0A225W1Q2"/>
<dbReference type="PANTHER" id="PTHR33064">
    <property type="entry name" value="POL PROTEIN"/>
    <property type="match status" value="1"/>
</dbReference>
<evidence type="ECO:0000313" key="3">
    <source>
        <dbReference type="Proteomes" id="UP000198211"/>
    </source>
</evidence>
<name>A0A225W1Q2_9STRA</name>
<dbReference type="OrthoDB" id="103504at2759"/>
<dbReference type="AlphaFoldDB" id="A0A225W1Q2"/>
<gene>
    <name evidence="2" type="ORF">PHMEG_00015335</name>
</gene>
<dbReference type="PROSITE" id="PS50878">
    <property type="entry name" value="RT_POL"/>
    <property type="match status" value="1"/>
</dbReference>
<dbReference type="SUPFAM" id="SSF56672">
    <property type="entry name" value="DNA/RNA polymerases"/>
    <property type="match status" value="1"/>
</dbReference>
<evidence type="ECO:0000259" key="1">
    <source>
        <dbReference type="PROSITE" id="PS50878"/>
    </source>
</evidence>
<accession>A0A225W1Q2</accession>
<comment type="caution">
    <text evidence="2">The sequence shown here is derived from an EMBL/GenBank/DDBJ whole genome shotgun (WGS) entry which is preliminary data.</text>
</comment>
<dbReference type="EMBL" id="NBNE01002076">
    <property type="protein sequence ID" value="OWZ11616.1"/>
    <property type="molecule type" value="Genomic_DNA"/>
</dbReference>
<dbReference type="Gene3D" id="3.30.70.270">
    <property type="match status" value="2"/>
</dbReference>
<keyword evidence="3" id="KW-1185">Reference proteome</keyword>
<dbReference type="InterPro" id="IPR043502">
    <property type="entry name" value="DNA/RNA_pol_sf"/>
</dbReference>
<protein>
    <submittedName>
        <fullName evidence="2">Retroelement</fullName>
    </submittedName>
</protein>
<feature type="domain" description="Reverse transcriptase" evidence="1">
    <location>
        <begin position="1"/>
        <end position="93"/>
    </location>
</feature>
<dbReference type="Pfam" id="PF00078">
    <property type="entry name" value="RVT_1"/>
    <property type="match status" value="1"/>
</dbReference>
<dbReference type="InterPro" id="IPR043128">
    <property type="entry name" value="Rev_trsase/Diguanyl_cyclase"/>
</dbReference>
<sequence length="195" mass="22479">MTNEKIFTPRRVPQGSSDAAIFFQQTMERCFASLLYEHLLIWIDDLLLYAANIDTYPVKFGELFSLLNQFGLKLSVKKSSLYQTQVKWCGRIIDGQGIRHDPQRIDSLRAMPYPRTAAELQQFVCAINWMRDNIIDFARQVEPLQRRLDQALASTKRTKCAAASIEIELNERERRSFDNVKEVLASAATLDFPDD</sequence>
<evidence type="ECO:0000313" key="2">
    <source>
        <dbReference type="EMBL" id="OWZ11616.1"/>
    </source>
</evidence>
<proteinExistence type="predicted"/>